<reference evidence="2 3" key="1">
    <citation type="submission" date="2019-03" db="EMBL/GenBank/DDBJ databases">
        <title>Ruegeria lutea sp. nov., a novel strain, isolated from marine sediment, the Masan Bay, South Korea.</title>
        <authorList>
            <person name="Kim J."/>
            <person name="Kim D.-Y."/>
            <person name="Lee S.-S."/>
        </authorList>
    </citation>
    <scope>NUCLEOTIDE SEQUENCE [LARGE SCALE GENOMIC DNA]</scope>
    <source>
        <strain evidence="2 3">318-1</strain>
    </source>
</reference>
<dbReference type="OrthoDB" id="9801735at2"/>
<dbReference type="Proteomes" id="UP000295301">
    <property type="component" value="Unassembled WGS sequence"/>
</dbReference>
<evidence type="ECO:0000313" key="2">
    <source>
        <dbReference type="EMBL" id="TDK54218.1"/>
    </source>
</evidence>
<dbReference type="InterPro" id="IPR002539">
    <property type="entry name" value="MaoC-like_dom"/>
</dbReference>
<dbReference type="InterPro" id="IPR039375">
    <property type="entry name" value="NodN-like"/>
</dbReference>
<dbReference type="RefSeq" id="WP_133357719.1">
    <property type="nucleotide sequence ID" value="NZ_SMUV01000004.1"/>
</dbReference>
<protein>
    <submittedName>
        <fullName evidence="2">MaoC family dehydratase</fullName>
    </submittedName>
</protein>
<comment type="caution">
    <text evidence="2">The sequence shown here is derived from an EMBL/GenBank/DDBJ whole genome shotgun (WGS) entry which is preliminary data.</text>
</comment>
<dbReference type="AlphaFoldDB" id="A0A4R5VHN4"/>
<name>A0A4R5VHN4_9RHOB</name>
<evidence type="ECO:0000313" key="3">
    <source>
        <dbReference type="Proteomes" id="UP000295301"/>
    </source>
</evidence>
<feature type="domain" description="MaoC-like" evidence="1">
    <location>
        <begin position="13"/>
        <end position="115"/>
    </location>
</feature>
<dbReference type="PANTHER" id="PTHR42993:SF1">
    <property type="entry name" value="MAOC-LIKE DEHYDRATASE DOMAIN-CONTAINING PROTEIN"/>
    <property type="match status" value="1"/>
</dbReference>
<proteinExistence type="predicted"/>
<gene>
    <name evidence="2" type="ORF">E1832_00030</name>
</gene>
<keyword evidence="3" id="KW-1185">Reference proteome</keyword>
<dbReference type="EMBL" id="SMUV01000004">
    <property type="protein sequence ID" value="TDK54218.1"/>
    <property type="molecule type" value="Genomic_DNA"/>
</dbReference>
<sequence length="149" mass="16720">MELSNFKELAGHVGHAFSPSGWEEITQERIDRFAAVTGDNNWYHLDAERAARELPGGRTLAHGLLTLALVPGLSSQIFRVTAHGRALNYGYEKLRFPEPVESGDRLRLHMEVTHAEPDRGGLMIRRNFKMEIEGKRRPGLVADALTLAY</sequence>
<dbReference type="CDD" id="cd03450">
    <property type="entry name" value="NodN"/>
    <property type="match status" value="1"/>
</dbReference>
<organism evidence="2 3">
    <name type="scientific">Antarcticimicrobium luteum</name>
    <dbReference type="NCBI Taxonomy" id="2547397"/>
    <lineage>
        <taxon>Bacteria</taxon>
        <taxon>Pseudomonadati</taxon>
        <taxon>Pseudomonadota</taxon>
        <taxon>Alphaproteobacteria</taxon>
        <taxon>Rhodobacterales</taxon>
        <taxon>Paracoccaceae</taxon>
        <taxon>Antarcticimicrobium</taxon>
    </lineage>
</organism>
<dbReference type="InterPro" id="IPR029069">
    <property type="entry name" value="HotDog_dom_sf"/>
</dbReference>
<dbReference type="Gene3D" id="3.10.129.10">
    <property type="entry name" value="Hotdog Thioesterase"/>
    <property type="match status" value="1"/>
</dbReference>
<dbReference type="Pfam" id="PF01575">
    <property type="entry name" value="MaoC_dehydratas"/>
    <property type="match status" value="1"/>
</dbReference>
<dbReference type="PANTHER" id="PTHR42993">
    <property type="entry name" value="MAOC-LIKE DEHYDRATASE DOMAIN-CONTAINING PROTEIN"/>
    <property type="match status" value="1"/>
</dbReference>
<accession>A0A4R5VHN4</accession>
<dbReference type="SUPFAM" id="SSF54637">
    <property type="entry name" value="Thioesterase/thiol ester dehydrase-isomerase"/>
    <property type="match status" value="1"/>
</dbReference>
<evidence type="ECO:0000259" key="1">
    <source>
        <dbReference type="Pfam" id="PF01575"/>
    </source>
</evidence>